<accession>A0AAQ1MDX3</accession>
<proteinExistence type="predicted"/>
<dbReference type="GO" id="GO:0061504">
    <property type="term" value="P:cyclic threonylcarbamoyladenosine biosynthetic process"/>
    <property type="evidence" value="ECO:0007669"/>
    <property type="project" value="TreeGrafter"/>
</dbReference>
<dbReference type="GO" id="GO:0061503">
    <property type="term" value="F:tRNA threonylcarbamoyladenosine dehydratase"/>
    <property type="evidence" value="ECO:0007669"/>
    <property type="project" value="TreeGrafter"/>
</dbReference>
<gene>
    <name evidence="2" type="ORF">GT747_05400</name>
    <name evidence="3" type="ORF">SAMN05444424_1651</name>
</gene>
<dbReference type="EMBL" id="WWVX01000002">
    <property type="protein sequence ID" value="MZL69204.1"/>
    <property type="molecule type" value="Genomic_DNA"/>
</dbReference>
<dbReference type="PANTHER" id="PTHR43267">
    <property type="entry name" value="TRNA THREONYLCARBAMOYLADENOSINE DEHYDRATASE"/>
    <property type="match status" value="1"/>
</dbReference>
<feature type="domain" description="THIF-type NAD/FAD binding fold" evidence="1">
    <location>
        <begin position="4"/>
        <end position="236"/>
    </location>
</feature>
<evidence type="ECO:0000313" key="3">
    <source>
        <dbReference type="EMBL" id="SHG14804.1"/>
    </source>
</evidence>
<evidence type="ECO:0000259" key="1">
    <source>
        <dbReference type="Pfam" id="PF00899"/>
    </source>
</evidence>
<dbReference type="EMBL" id="FQVY01000002">
    <property type="protein sequence ID" value="SHG14804.1"/>
    <property type="molecule type" value="Genomic_DNA"/>
</dbReference>
<dbReference type="InterPro" id="IPR000594">
    <property type="entry name" value="ThiF_NAD_FAD-bd"/>
</dbReference>
<dbReference type="InterPro" id="IPR045886">
    <property type="entry name" value="ThiF/MoeB/HesA"/>
</dbReference>
<dbReference type="Pfam" id="PF00899">
    <property type="entry name" value="ThiF"/>
    <property type="match status" value="1"/>
</dbReference>
<dbReference type="PANTHER" id="PTHR43267:SF1">
    <property type="entry name" value="TRNA THREONYLCARBAMOYLADENOSINE DEHYDRATASE"/>
    <property type="match status" value="1"/>
</dbReference>
<dbReference type="Gene3D" id="3.40.50.720">
    <property type="entry name" value="NAD(P)-binding Rossmann-like Domain"/>
    <property type="match status" value="1"/>
</dbReference>
<evidence type="ECO:0000313" key="5">
    <source>
        <dbReference type="Proteomes" id="UP000474718"/>
    </source>
</evidence>
<keyword evidence="5" id="KW-1185">Reference proteome</keyword>
<dbReference type="Proteomes" id="UP000474718">
    <property type="component" value="Unassembled WGS sequence"/>
</dbReference>
<dbReference type="RefSeq" id="WP_021660349.1">
    <property type="nucleotide sequence ID" value="NZ_FQVY01000002.1"/>
</dbReference>
<dbReference type="SUPFAM" id="SSF69572">
    <property type="entry name" value="Activating enzymes of the ubiquitin-like proteins"/>
    <property type="match status" value="1"/>
</dbReference>
<dbReference type="InterPro" id="IPR035985">
    <property type="entry name" value="Ubiquitin-activating_enz"/>
</dbReference>
<name>A0AAQ1MDX3_9FIRM</name>
<reference evidence="4" key="1">
    <citation type="submission" date="2016-11" db="EMBL/GenBank/DDBJ databases">
        <authorList>
            <person name="Jaros S."/>
            <person name="Januszkiewicz K."/>
            <person name="Wedrychowicz H."/>
        </authorList>
    </citation>
    <scope>NUCLEOTIDE SEQUENCE [LARGE SCALE GENOMIC DNA]</scope>
    <source>
        <strain evidence="4">DSM 4029</strain>
    </source>
</reference>
<evidence type="ECO:0000313" key="4">
    <source>
        <dbReference type="Proteomes" id="UP000184089"/>
    </source>
</evidence>
<dbReference type="Proteomes" id="UP000184089">
    <property type="component" value="Unassembled WGS sequence"/>
</dbReference>
<protein>
    <submittedName>
        <fullName evidence="3">tRNA A37 threonylcarbamoyladenosine dehydratase</fullName>
    </submittedName>
    <submittedName>
        <fullName evidence="2">tRNA threonylcarbamoyladenosine dehydratase</fullName>
    </submittedName>
</protein>
<sequence>MWLDRQALVIGQEGCDALRRSRVAVIGIGGVGGAAAEALCRCGIGDLLVMDHDRVDDTNRNRQLLATAETVGRRKVAVLGERLRAISPDCRVEEWDCFLDADTLPELLAWRPDYVVDCIDTVTSKLALIEGCQGAGVPLVCCLGTGNRLDPTQFHLGDLYDTGGCGDPLARVMRSLCRKRGIERLEVVYSTAPVIRPPEGFAGDSPQGRHSPGSISFVPPVAGYTLASLVVRRLLGLPC</sequence>
<reference evidence="2 5" key="3">
    <citation type="journal article" date="2019" name="Nat. Med.">
        <title>A library of human gut bacterial isolates paired with longitudinal multiomics data enables mechanistic microbiome research.</title>
        <authorList>
            <person name="Poyet M."/>
            <person name="Groussin M."/>
            <person name="Gibbons S.M."/>
            <person name="Avila-Pacheco J."/>
            <person name="Jiang X."/>
            <person name="Kearney S.M."/>
            <person name="Perrotta A.R."/>
            <person name="Berdy B."/>
            <person name="Zhao S."/>
            <person name="Lieberman T.D."/>
            <person name="Swanson P.K."/>
            <person name="Smith M."/>
            <person name="Roesemann S."/>
            <person name="Alexander J.E."/>
            <person name="Rich S.A."/>
            <person name="Livny J."/>
            <person name="Vlamakis H."/>
            <person name="Clish C."/>
            <person name="Bullock K."/>
            <person name="Deik A."/>
            <person name="Scott J."/>
            <person name="Pierce K.A."/>
            <person name="Xavier R.J."/>
            <person name="Alm E.J."/>
        </authorList>
    </citation>
    <scope>NUCLEOTIDE SEQUENCE [LARGE SCALE GENOMIC DNA]</scope>
    <source>
        <strain evidence="2 5">BIOML-A2</strain>
    </source>
</reference>
<organism evidence="3 4">
    <name type="scientific">Bittarella massiliensis</name>
    <name type="common">ex Durand et al. 2017</name>
    <dbReference type="NCBI Taxonomy" id="1720313"/>
    <lineage>
        <taxon>Bacteria</taxon>
        <taxon>Bacillati</taxon>
        <taxon>Bacillota</taxon>
        <taxon>Clostridia</taxon>
        <taxon>Eubacteriales</taxon>
        <taxon>Oscillospiraceae</taxon>
        <taxon>Bittarella (ex Durand et al. 2017)</taxon>
    </lineage>
</organism>
<dbReference type="GO" id="GO:0008641">
    <property type="term" value="F:ubiquitin-like modifier activating enzyme activity"/>
    <property type="evidence" value="ECO:0007669"/>
    <property type="project" value="InterPro"/>
</dbReference>
<comment type="caution">
    <text evidence="3">The sequence shown here is derived from an EMBL/GenBank/DDBJ whole genome shotgun (WGS) entry which is preliminary data.</text>
</comment>
<evidence type="ECO:0000313" key="2">
    <source>
        <dbReference type="EMBL" id="MZL69204.1"/>
    </source>
</evidence>
<reference evidence="3" key="2">
    <citation type="submission" date="2016-11" db="EMBL/GenBank/DDBJ databases">
        <authorList>
            <person name="Varghese N."/>
            <person name="Submissions S."/>
        </authorList>
    </citation>
    <scope>NUCLEOTIDE SEQUENCE</scope>
    <source>
        <strain evidence="3">DSM 4029</strain>
    </source>
</reference>
<dbReference type="AlphaFoldDB" id="A0AAQ1MDX3"/>